<dbReference type="EMBL" id="BMEC01000005">
    <property type="protein sequence ID" value="GGC33802.1"/>
    <property type="molecule type" value="Genomic_DNA"/>
</dbReference>
<dbReference type="InterPro" id="IPR013249">
    <property type="entry name" value="RNA_pol_sigma70_r4_t2"/>
</dbReference>
<dbReference type="PANTHER" id="PTHR43133:SF46">
    <property type="entry name" value="RNA POLYMERASE SIGMA-70 FACTOR ECF SUBFAMILY"/>
    <property type="match status" value="1"/>
</dbReference>
<proteinExistence type="inferred from homology"/>
<evidence type="ECO:0000256" key="3">
    <source>
        <dbReference type="ARBA" id="ARBA00023082"/>
    </source>
</evidence>
<evidence type="ECO:0000256" key="1">
    <source>
        <dbReference type="ARBA" id="ARBA00010641"/>
    </source>
</evidence>
<evidence type="ECO:0000259" key="5">
    <source>
        <dbReference type="Pfam" id="PF04542"/>
    </source>
</evidence>
<dbReference type="InterPro" id="IPR013325">
    <property type="entry name" value="RNA_pol_sigma_r2"/>
</dbReference>
<reference evidence="8" key="1">
    <citation type="journal article" date="2019" name="Int. J. Syst. Evol. Microbiol.">
        <title>The Global Catalogue of Microorganisms (GCM) 10K type strain sequencing project: providing services to taxonomists for standard genome sequencing and annotation.</title>
        <authorList>
            <consortium name="The Broad Institute Genomics Platform"/>
            <consortium name="The Broad Institute Genome Sequencing Center for Infectious Disease"/>
            <person name="Wu L."/>
            <person name="Ma J."/>
        </authorList>
    </citation>
    <scope>NUCLEOTIDE SEQUENCE [LARGE SCALE GENOMIC DNA]</scope>
    <source>
        <strain evidence="8">CGMCC 1.10832</strain>
    </source>
</reference>
<name>A0ABQ1M9J0_9BACT</name>
<feature type="domain" description="RNA polymerase sigma-70 region 2" evidence="5">
    <location>
        <begin position="25"/>
        <end position="90"/>
    </location>
</feature>
<dbReference type="InterPro" id="IPR007627">
    <property type="entry name" value="RNA_pol_sigma70_r2"/>
</dbReference>
<evidence type="ECO:0000256" key="4">
    <source>
        <dbReference type="ARBA" id="ARBA00023163"/>
    </source>
</evidence>
<dbReference type="InterPro" id="IPR036388">
    <property type="entry name" value="WH-like_DNA-bd_sf"/>
</dbReference>
<dbReference type="PANTHER" id="PTHR43133">
    <property type="entry name" value="RNA POLYMERASE ECF-TYPE SIGMA FACTO"/>
    <property type="match status" value="1"/>
</dbReference>
<keyword evidence="2" id="KW-0805">Transcription regulation</keyword>
<comment type="similarity">
    <text evidence="1">Belongs to the sigma-70 factor family. ECF subfamily.</text>
</comment>
<evidence type="ECO:0000313" key="8">
    <source>
        <dbReference type="Proteomes" id="UP000636010"/>
    </source>
</evidence>
<dbReference type="Proteomes" id="UP000636010">
    <property type="component" value="Unassembled WGS sequence"/>
</dbReference>
<evidence type="ECO:0000313" key="7">
    <source>
        <dbReference type="EMBL" id="GGC33802.1"/>
    </source>
</evidence>
<keyword evidence="4" id="KW-0804">Transcription</keyword>
<gene>
    <name evidence="7" type="ORF">GCM10011506_19070</name>
</gene>
<feature type="domain" description="RNA polymerase sigma factor 70 region 4 type 2" evidence="6">
    <location>
        <begin position="124"/>
        <end position="176"/>
    </location>
</feature>
<dbReference type="InterPro" id="IPR013324">
    <property type="entry name" value="RNA_pol_sigma_r3/r4-like"/>
</dbReference>
<dbReference type="RefSeq" id="WP_188462726.1">
    <property type="nucleotide sequence ID" value="NZ_BAABHU010000005.1"/>
</dbReference>
<organism evidence="7 8">
    <name type="scientific">Marivirga lumbricoides</name>
    <dbReference type="NCBI Taxonomy" id="1046115"/>
    <lineage>
        <taxon>Bacteria</taxon>
        <taxon>Pseudomonadati</taxon>
        <taxon>Bacteroidota</taxon>
        <taxon>Cytophagia</taxon>
        <taxon>Cytophagales</taxon>
        <taxon>Marivirgaceae</taxon>
        <taxon>Marivirga</taxon>
    </lineage>
</organism>
<dbReference type="Gene3D" id="1.10.1740.10">
    <property type="match status" value="1"/>
</dbReference>
<evidence type="ECO:0000259" key="6">
    <source>
        <dbReference type="Pfam" id="PF08281"/>
    </source>
</evidence>
<keyword evidence="8" id="KW-1185">Reference proteome</keyword>
<dbReference type="Pfam" id="PF08281">
    <property type="entry name" value="Sigma70_r4_2"/>
    <property type="match status" value="1"/>
</dbReference>
<evidence type="ECO:0000256" key="2">
    <source>
        <dbReference type="ARBA" id="ARBA00023015"/>
    </source>
</evidence>
<dbReference type="Pfam" id="PF04542">
    <property type="entry name" value="Sigma70_r2"/>
    <property type="match status" value="1"/>
</dbReference>
<protein>
    <submittedName>
        <fullName evidence="7">DNA-directed RNA polymerase sigma-70 factor</fullName>
    </submittedName>
</protein>
<keyword evidence="3" id="KW-0731">Sigma factor</keyword>
<accession>A0ABQ1M9J0</accession>
<dbReference type="CDD" id="cd06171">
    <property type="entry name" value="Sigma70_r4"/>
    <property type="match status" value="1"/>
</dbReference>
<dbReference type="SUPFAM" id="SSF88946">
    <property type="entry name" value="Sigma2 domain of RNA polymerase sigma factors"/>
    <property type="match status" value="1"/>
</dbReference>
<dbReference type="InterPro" id="IPR039425">
    <property type="entry name" value="RNA_pol_sigma-70-like"/>
</dbReference>
<dbReference type="Gene3D" id="1.10.10.10">
    <property type="entry name" value="Winged helix-like DNA-binding domain superfamily/Winged helix DNA-binding domain"/>
    <property type="match status" value="1"/>
</dbReference>
<dbReference type="NCBIfam" id="TIGR02937">
    <property type="entry name" value="sigma70-ECF"/>
    <property type="match status" value="1"/>
</dbReference>
<dbReference type="InterPro" id="IPR014284">
    <property type="entry name" value="RNA_pol_sigma-70_dom"/>
</dbReference>
<keyword evidence="7" id="KW-0240">DNA-directed RNA polymerase</keyword>
<sequence length="187" mass="22490">MNNLQDFDLWNRLRAGDSSALDVIFDKHVRLLYSYGYRISKNKALVEDCIQNLFIYLWENRQTIGETYNIKFYLMRSLQRSIVKEVNKESKLRQDFIPENYDFEIAFSHEFQLINNQLSQDRKEQLRIALDLLSNRQREVLYHKFFNHLTYVEISVIMDMNVNSVYNLVCRAMQTLSLLLKSNKTLW</sequence>
<comment type="caution">
    <text evidence="7">The sequence shown here is derived from an EMBL/GenBank/DDBJ whole genome shotgun (WGS) entry which is preliminary data.</text>
</comment>
<dbReference type="GO" id="GO:0000428">
    <property type="term" value="C:DNA-directed RNA polymerase complex"/>
    <property type="evidence" value="ECO:0007669"/>
    <property type="project" value="UniProtKB-KW"/>
</dbReference>
<dbReference type="SUPFAM" id="SSF88659">
    <property type="entry name" value="Sigma3 and sigma4 domains of RNA polymerase sigma factors"/>
    <property type="match status" value="1"/>
</dbReference>